<dbReference type="InterPro" id="IPR000794">
    <property type="entry name" value="Beta-ketoacyl_synthase"/>
</dbReference>
<organism evidence="14">
    <name type="scientific">hydrothermal vent metagenome</name>
    <dbReference type="NCBI Taxonomy" id="652676"/>
    <lineage>
        <taxon>unclassified sequences</taxon>
        <taxon>metagenomes</taxon>
        <taxon>ecological metagenomes</taxon>
    </lineage>
</organism>
<dbReference type="EMBL" id="UOFN01000051">
    <property type="protein sequence ID" value="VAW75851.1"/>
    <property type="molecule type" value="Genomic_DNA"/>
</dbReference>
<dbReference type="GO" id="GO:0005886">
    <property type="term" value="C:plasma membrane"/>
    <property type="evidence" value="ECO:0007669"/>
    <property type="project" value="UniProtKB-SubCell"/>
</dbReference>
<comment type="similarity">
    <text evidence="2">Belongs to the thiolase-like superfamily. Beta-ketoacyl-ACP synthases family.</text>
</comment>
<keyword evidence="14" id="KW-0012">Acyltransferase</keyword>
<keyword evidence="4" id="KW-1003">Cell membrane</keyword>
<dbReference type="Gene3D" id="3.40.47.10">
    <property type="match status" value="2"/>
</dbReference>
<keyword evidence="8" id="KW-1133">Transmembrane helix</keyword>
<keyword evidence="9" id="KW-0472">Membrane</keyword>
<reference evidence="14" key="1">
    <citation type="submission" date="2018-06" db="EMBL/GenBank/DDBJ databases">
        <authorList>
            <person name="Zhirakovskaya E."/>
        </authorList>
    </citation>
    <scope>NUCLEOTIDE SEQUENCE</scope>
</reference>
<dbReference type="InterPro" id="IPR014030">
    <property type="entry name" value="Ketoacyl_synth_N"/>
</dbReference>
<dbReference type="InterPro" id="IPR014031">
    <property type="entry name" value="Ketoacyl_synth_C"/>
</dbReference>
<dbReference type="NCBIfam" id="NF005589">
    <property type="entry name" value="PRK07314.1"/>
    <property type="match status" value="1"/>
</dbReference>
<sequence>MRQRVVITGVGAISGLGTDAQTMWNAMCQGQSAIKPLGDLAAGTRISVGSTVPDYEANKYFTGDELPLLDRFSQFAILAARDALQDAGLSADAQAISKAAAVIGTGCGGKQTDEETYAGLYRDKRKRAHPLTIPKGMPSAAASQVSQHLGICGPVYSVASACASAAHAVLQGKLLIQAGMVDVALVGGSDTPFTYGLLKAWEALRVVSSDACRPFSKDRSGMVLGEGAGMLVLESEKHATERGGRIYAELAGCGLSSNAGHITRPDVEGISSAIASALKDAGLKPEDIDYINAHGTATATNDPAETAAIHAVFGTHARRLAISSSKSMLGHALGAASALELIATVLAVYHDVVPPTMNFTGPGEGCDLDYVPNEARKQPVNTALSNAFAFGGLNAVLAVSSWRES</sequence>
<evidence type="ECO:0000256" key="6">
    <source>
        <dbReference type="ARBA" id="ARBA00022679"/>
    </source>
</evidence>
<evidence type="ECO:0000256" key="1">
    <source>
        <dbReference type="ARBA" id="ARBA00004533"/>
    </source>
</evidence>
<evidence type="ECO:0000256" key="9">
    <source>
        <dbReference type="ARBA" id="ARBA00023136"/>
    </source>
</evidence>
<keyword evidence="7" id="KW-0812">Transmembrane</keyword>
<dbReference type="SUPFAM" id="SSF53901">
    <property type="entry name" value="Thiolase-like"/>
    <property type="match status" value="2"/>
</dbReference>
<dbReference type="CDD" id="cd00834">
    <property type="entry name" value="KAS_I_II"/>
    <property type="match status" value="1"/>
</dbReference>
<comment type="function">
    <text evidence="10">Proposed to synthesize NOD factor fatty acyl chain. Involved in the synthesis of a highly unsaturated fatty acid moiety, which forms part of a lipo-oligosaccharide that is responsible for host specificity.</text>
</comment>
<evidence type="ECO:0000256" key="8">
    <source>
        <dbReference type="ARBA" id="ARBA00022989"/>
    </source>
</evidence>
<dbReference type="InterPro" id="IPR020841">
    <property type="entry name" value="PKS_Beta-ketoAc_synthase_dom"/>
</dbReference>
<keyword evidence="5" id="KW-0997">Cell inner membrane</keyword>
<keyword evidence="6 14" id="KW-0808">Transferase</keyword>
<dbReference type="Pfam" id="PF02801">
    <property type="entry name" value="Ketoacyl-synt_C"/>
    <property type="match status" value="1"/>
</dbReference>
<dbReference type="InterPro" id="IPR016039">
    <property type="entry name" value="Thiolase-like"/>
</dbReference>
<evidence type="ECO:0000259" key="13">
    <source>
        <dbReference type="PROSITE" id="PS52004"/>
    </source>
</evidence>
<proteinExistence type="inferred from homology"/>
<dbReference type="InterPro" id="IPR018201">
    <property type="entry name" value="Ketoacyl_synth_AS"/>
</dbReference>
<evidence type="ECO:0000256" key="12">
    <source>
        <dbReference type="ARBA" id="ARBA00041756"/>
    </source>
</evidence>
<evidence type="ECO:0000256" key="2">
    <source>
        <dbReference type="ARBA" id="ARBA00008467"/>
    </source>
</evidence>
<dbReference type="PANTHER" id="PTHR11712">
    <property type="entry name" value="POLYKETIDE SYNTHASE-RELATED"/>
    <property type="match status" value="1"/>
</dbReference>
<dbReference type="AlphaFoldDB" id="A0A3B0Y8B9"/>
<dbReference type="GO" id="GO:0009877">
    <property type="term" value="P:nodulation"/>
    <property type="evidence" value="ECO:0007669"/>
    <property type="project" value="UniProtKB-KW"/>
</dbReference>
<evidence type="ECO:0000256" key="5">
    <source>
        <dbReference type="ARBA" id="ARBA00022519"/>
    </source>
</evidence>
<dbReference type="SMART" id="SM00825">
    <property type="entry name" value="PKS_KS"/>
    <property type="match status" value="1"/>
</dbReference>
<name>A0A3B0Y8B9_9ZZZZ</name>
<dbReference type="GO" id="GO:0004315">
    <property type="term" value="F:3-oxoacyl-[acyl-carrier-protein] synthase activity"/>
    <property type="evidence" value="ECO:0007669"/>
    <property type="project" value="InterPro"/>
</dbReference>
<comment type="subcellular location">
    <subcellularLocation>
        <location evidence="1">Cell inner membrane</location>
    </subcellularLocation>
</comment>
<dbReference type="PROSITE" id="PS52004">
    <property type="entry name" value="KS3_2"/>
    <property type="match status" value="1"/>
</dbReference>
<evidence type="ECO:0000256" key="10">
    <source>
        <dbReference type="ARBA" id="ARBA00037576"/>
    </source>
</evidence>
<gene>
    <name evidence="14" type="ORF">MNBD_GAMMA15-2525</name>
</gene>
<evidence type="ECO:0000256" key="7">
    <source>
        <dbReference type="ARBA" id="ARBA00022692"/>
    </source>
</evidence>
<keyword evidence="3" id="KW-0536">Nodulation</keyword>
<dbReference type="PANTHER" id="PTHR11712:SF352">
    <property type="entry name" value="3-OXOACYL-[ACYL-CARRIER-PROTEIN] SYNTHASE"/>
    <property type="match status" value="1"/>
</dbReference>
<dbReference type="Pfam" id="PF00109">
    <property type="entry name" value="ketoacyl-synt"/>
    <property type="match status" value="1"/>
</dbReference>
<dbReference type="PROSITE" id="PS00606">
    <property type="entry name" value="KS3_1"/>
    <property type="match status" value="1"/>
</dbReference>
<dbReference type="GO" id="GO:0006633">
    <property type="term" value="P:fatty acid biosynthetic process"/>
    <property type="evidence" value="ECO:0007669"/>
    <property type="project" value="InterPro"/>
</dbReference>
<evidence type="ECO:0000256" key="4">
    <source>
        <dbReference type="ARBA" id="ARBA00022475"/>
    </source>
</evidence>
<accession>A0A3B0Y8B9</accession>
<protein>
    <recommendedName>
        <fullName evidence="11">Nodulation protein E</fullName>
    </recommendedName>
    <alternativeName>
        <fullName evidence="12">Host-specificity of nodulation protein B</fullName>
    </alternativeName>
</protein>
<evidence type="ECO:0000256" key="3">
    <source>
        <dbReference type="ARBA" id="ARBA00022458"/>
    </source>
</evidence>
<evidence type="ECO:0000313" key="14">
    <source>
        <dbReference type="EMBL" id="VAW75851.1"/>
    </source>
</evidence>
<evidence type="ECO:0000256" key="11">
    <source>
        <dbReference type="ARBA" id="ARBA00039445"/>
    </source>
</evidence>
<feature type="domain" description="Ketosynthase family 3 (KS3)" evidence="13">
    <location>
        <begin position="2"/>
        <end position="401"/>
    </location>
</feature>